<feature type="region of interest" description="Disordered" evidence="1">
    <location>
        <begin position="50"/>
        <end position="114"/>
    </location>
</feature>
<evidence type="ECO:0000313" key="3">
    <source>
        <dbReference type="Proteomes" id="UP000019376"/>
    </source>
</evidence>
<proteinExistence type="predicted"/>
<protein>
    <submittedName>
        <fullName evidence="2">Uncharacterized protein</fullName>
    </submittedName>
</protein>
<dbReference type="Proteomes" id="UP000019376">
    <property type="component" value="Unassembled WGS sequence"/>
</dbReference>
<feature type="compositionally biased region" description="Polar residues" evidence="1">
    <location>
        <begin position="56"/>
        <end position="65"/>
    </location>
</feature>
<keyword evidence="3" id="KW-1185">Reference proteome</keyword>
<evidence type="ECO:0000313" key="2">
    <source>
        <dbReference type="EMBL" id="EPS28807.1"/>
    </source>
</evidence>
<accession>S8B2Y2</accession>
<dbReference type="AlphaFoldDB" id="S8B2Y2"/>
<evidence type="ECO:0000256" key="1">
    <source>
        <dbReference type="SAM" id="MobiDB-lite"/>
    </source>
</evidence>
<organism evidence="2 3">
    <name type="scientific">Penicillium oxalicum (strain 114-2 / CGMCC 5302)</name>
    <name type="common">Penicillium decumbens</name>
    <dbReference type="NCBI Taxonomy" id="933388"/>
    <lineage>
        <taxon>Eukaryota</taxon>
        <taxon>Fungi</taxon>
        <taxon>Dikarya</taxon>
        <taxon>Ascomycota</taxon>
        <taxon>Pezizomycotina</taxon>
        <taxon>Eurotiomycetes</taxon>
        <taxon>Eurotiomycetidae</taxon>
        <taxon>Eurotiales</taxon>
        <taxon>Aspergillaceae</taxon>
        <taxon>Penicillium</taxon>
    </lineage>
</organism>
<sequence length="123" mass="13878">MGWLGTTWGKMAVSQLLSFFPRFLPFQRLIHLEDFGRGWSKGRSIIDMRKVKSGAAPSSHSSQQRKLQRHPPGPLWMERTDGGAVQRPLNCGVNHRPSSQEDVENDAGENSSRWDLCSVCREA</sequence>
<reference evidence="2 3" key="1">
    <citation type="journal article" date="2013" name="PLoS ONE">
        <title>Genomic and secretomic analyses reveal unique features of the lignocellulolytic enzyme system of Penicillium decumbens.</title>
        <authorList>
            <person name="Liu G."/>
            <person name="Zhang L."/>
            <person name="Wei X."/>
            <person name="Zou G."/>
            <person name="Qin Y."/>
            <person name="Ma L."/>
            <person name="Li J."/>
            <person name="Zheng H."/>
            <person name="Wang S."/>
            <person name="Wang C."/>
            <person name="Xun L."/>
            <person name="Zhao G.-P."/>
            <person name="Zhou Z."/>
            <person name="Qu Y."/>
        </authorList>
    </citation>
    <scope>NUCLEOTIDE SEQUENCE [LARGE SCALE GENOMIC DNA]</scope>
    <source>
        <strain evidence="3">114-2 / CGMCC 5302</strain>
    </source>
</reference>
<gene>
    <name evidence="2" type="ORF">PDE_03753</name>
</gene>
<dbReference type="EMBL" id="KB644411">
    <property type="protein sequence ID" value="EPS28807.1"/>
    <property type="molecule type" value="Genomic_DNA"/>
</dbReference>
<dbReference type="HOGENOM" id="CLU_2016049_0_0_1"/>
<name>S8B2Y2_PENO1</name>